<dbReference type="AlphaFoldDB" id="A0A4Z0W9R5"/>
<feature type="chain" id="PRO_5021235434" description="Alginate export domain-containing protein" evidence="1">
    <location>
        <begin position="26"/>
        <end position="453"/>
    </location>
</feature>
<keyword evidence="3" id="KW-1185">Reference proteome</keyword>
<proteinExistence type="predicted"/>
<dbReference type="EMBL" id="SRMF01000011">
    <property type="protein sequence ID" value="TGG90741.1"/>
    <property type="molecule type" value="Genomic_DNA"/>
</dbReference>
<name>A0A4Z0W9R5_9GAMM</name>
<evidence type="ECO:0000313" key="3">
    <source>
        <dbReference type="Proteomes" id="UP000297475"/>
    </source>
</evidence>
<dbReference type="Proteomes" id="UP000297475">
    <property type="component" value="Unassembled WGS sequence"/>
</dbReference>
<evidence type="ECO:0000313" key="2">
    <source>
        <dbReference type="EMBL" id="TGG90741.1"/>
    </source>
</evidence>
<evidence type="ECO:0008006" key="4">
    <source>
        <dbReference type="Google" id="ProtNLM"/>
    </source>
</evidence>
<comment type="caution">
    <text evidence="2">The sequence shown here is derived from an EMBL/GenBank/DDBJ whole genome shotgun (WGS) entry which is preliminary data.</text>
</comment>
<sequence>MSLLTLPRLLTPLLLAPLLSVSVQADDFFGDVSTRSTPQSTPGSSISYRFWIQQQAAFGLADPDPGFSRDQADWTRFETELFGQANHRIGAWRLQASGALIHDWLPDTRDQLDWPGYDFTDDQEDARRWQWRLRDTHVSRTWGDLWLRGGYQTLAWGEAETLNVIDVAGRRDERWPGQASLDDLRLPVPALQAQWHSLDAVVFWNDQPHRQPAAGDDFDPWTGLRNAGADVKTIDADNPAGLALRWQHRWPGTDLQLIAADVNAFQPAPVEVRTEMIGGQPVPSELRLQMPRNRVLGAGLQHSRGNWVWRTEQALHTDVPLVPEQPVAAWPQADQWRAMWGADFSGWRNLTLTGEAALTWTPDRPADVRQSEWHWAQSLRASHQSFSDRLTLEGQAAHLGADQGGLLRVGAQWDLSDHWNLEATGVAYVADDDQLLDPFRQQDAVIFRVRWLP</sequence>
<keyword evidence="1" id="KW-0732">Signal</keyword>
<protein>
    <recommendedName>
        <fullName evidence="4">Alginate export domain-containing protein</fullName>
    </recommendedName>
</protein>
<accession>A0A4Z0W9R5</accession>
<dbReference type="RefSeq" id="WP_135484621.1">
    <property type="nucleotide sequence ID" value="NZ_SRMF01000011.1"/>
</dbReference>
<organism evidence="2 3">
    <name type="scientific">Natronospirillum operosum</name>
    <dbReference type="NCBI Taxonomy" id="2759953"/>
    <lineage>
        <taxon>Bacteria</taxon>
        <taxon>Pseudomonadati</taxon>
        <taxon>Pseudomonadota</taxon>
        <taxon>Gammaproteobacteria</taxon>
        <taxon>Oceanospirillales</taxon>
        <taxon>Natronospirillaceae</taxon>
        <taxon>Natronospirillum</taxon>
    </lineage>
</organism>
<dbReference type="OrthoDB" id="9769143at2"/>
<reference evidence="2 3" key="1">
    <citation type="submission" date="2019-04" db="EMBL/GenBank/DDBJ databases">
        <title>Natronospirillum operosus gen. nov., sp. nov., a haloalkaliphilic satellite isolated from decaying biomass of laboratory culture of cyanobacterium Geitlerinema sp. and proposal of Natronospirillaceae fam. nov. and Saccharospirillaceae fam. nov.</title>
        <authorList>
            <person name="Kevbrin V."/>
            <person name="Boltyanskaya Y."/>
            <person name="Koziaeva V."/>
            <person name="Grouzdev D.S."/>
            <person name="Park M."/>
            <person name="Cho J."/>
        </authorList>
    </citation>
    <scope>NUCLEOTIDE SEQUENCE [LARGE SCALE GENOMIC DNA]</scope>
    <source>
        <strain evidence="2 3">G-116</strain>
    </source>
</reference>
<feature type="signal peptide" evidence="1">
    <location>
        <begin position="1"/>
        <end position="25"/>
    </location>
</feature>
<evidence type="ECO:0000256" key="1">
    <source>
        <dbReference type="SAM" id="SignalP"/>
    </source>
</evidence>
<gene>
    <name evidence="2" type="ORF">E4656_17550</name>
</gene>